<reference evidence="2" key="1">
    <citation type="submission" date="2023-06" db="EMBL/GenBank/DDBJ databases">
        <title>Survivors Of The Sea: Transcriptome response of Skeletonema marinoi to long-term dormancy.</title>
        <authorList>
            <person name="Pinder M.I.M."/>
            <person name="Kourtchenko O."/>
            <person name="Robertson E.K."/>
            <person name="Larsson T."/>
            <person name="Maumus F."/>
            <person name="Osuna-Cruz C.M."/>
            <person name="Vancaester E."/>
            <person name="Stenow R."/>
            <person name="Vandepoele K."/>
            <person name="Ploug H."/>
            <person name="Bruchert V."/>
            <person name="Godhe A."/>
            <person name="Topel M."/>
        </authorList>
    </citation>
    <scope>NUCLEOTIDE SEQUENCE</scope>
    <source>
        <strain evidence="2">R05AC</strain>
    </source>
</reference>
<sequence>MAKLRQYLMKPQVMAATDKYTKGSTGKERGTYKKKPSTQSTDAAESLEAYKTVTVGGEEFIEVFGGEGRIPKKYEDLWRLLTTSFVPPAWVELFQSSTTIPQNKKRKICSTAELNL</sequence>
<name>A0AAD9D5D0_9STRA</name>
<gene>
    <name evidence="2" type="ORF">QTG54_015816</name>
</gene>
<dbReference type="Proteomes" id="UP001224775">
    <property type="component" value="Unassembled WGS sequence"/>
</dbReference>
<accession>A0AAD9D5D0</accession>
<dbReference type="AlphaFoldDB" id="A0AAD9D5D0"/>
<feature type="region of interest" description="Disordered" evidence="1">
    <location>
        <begin position="18"/>
        <end position="44"/>
    </location>
</feature>
<evidence type="ECO:0000313" key="3">
    <source>
        <dbReference type="Proteomes" id="UP001224775"/>
    </source>
</evidence>
<evidence type="ECO:0000256" key="1">
    <source>
        <dbReference type="SAM" id="MobiDB-lite"/>
    </source>
</evidence>
<protein>
    <submittedName>
        <fullName evidence="2">Uncharacterized protein</fullName>
    </submittedName>
</protein>
<comment type="caution">
    <text evidence="2">The sequence shown here is derived from an EMBL/GenBank/DDBJ whole genome shotgun (WGS) entry which is preliminary data.</text>
</comment>
<proteinExistence type="predicted"/>
<feature type="compositionally biased region" description="Basic and acidic residues" evidence="1">
    <location>
        <begin position="19"/>
        <end position="31"/>
    </location>
</feature>
<evidence type="ECO:0000313" key="2">
    <source>
        <dbReference type="EMBL" id="KAK1733528.1"/>
    </source>
</evidence>
<organism evidence="2 3">
    <name type="scientific">Skeletonema marinoi</name>
    <dbReference type="NCBI Taxonomy" id="267567"/>
    <lineage>
        <taxon>Eukaryota</taxon>
        <taxon>Sar</taxon>
        <taxon>Stramenopiles</taxon>
        <taxon>Ochrophyta</taxon>
        <taxon>Bacillariophyta</taxon>
        <taxon>Coscinodiscophyceae</taxon>
        <taxon>Thalassiosirophycidae</taxon>
        <taxon>Thalassiosirales</taxon>
        <taxon>Skeletonemataceae</taxon>
        <taxon>Skeletonema</taxon>
        <taxon>Skeletonema marinoi-dohrnii complex</taxon>
    </lineage>
</organism>
<dbReference type="EMBL" id="JATAAI010000048">
    <property type="protein sequence ID" value="KAK1733528.1"/>
    <property type="molecule type" value="Genomic_DNA"/>
</dbReference>
<keyword evidence="3" id="KW-1185">Reference proteome</keyword>